<dbReference type="Pfam" id="PF12836">
    <property type="entry name" value="HHH_3"/>
    <property type="match status" value="1"/>
</dbReference>
<dbReference type="InterPro" id="IPR044146">
    <property type="entry name" value="S1_Tex"/>
</dbReference>
<dbReference type="SUPFAM" id="SSF50249">
    <property type="entry name" value="Nucleic acid-binding proteins"/>
    <property type="match status" value="1"/>
</dbReference>
<dbReference type="Pfam" id="PF00575">
    <property type="entry name" value="S1"/>
    <property type="match status" value="1"/>
</dbReference>
<dbReference type="GO" id="GO:0006139">
    <property type="term" value="P:nucleobase-containing compound metabolic process"/>
    <property type="evidence" value="ECO:0007669"/>
    <property type="project" value="InterPro"/>
</dbReference>
<dbReference type="Pfam" id="PF16921">
    <property type="entry name" value="Tex_YqgF"/>
    <property type="match status" value="1"/>
</dbReference>
<dbReference type="FunFam" id="3.30.420.140:FF:000001">
    <property type="entry name" value="RNA-binding transcriptional accessory protein"/>
    <property type="match status" value="1"/>
</dbReference>
<dbReference type="InterPro" id="IPR003029">
    <property type="entry name" value="S1_domain"/>
</dbReference>
<dbReference type="Gene3D" id="2.40.50.140">
    <property type="entry name" value="Nucleic acid-binding proteins"/>
    <property type="match status" value="1"/>
</dbReference>
<organism evidence="3 4">
    <name type="scientific">Rodentibacter pneumotropicus</name>
    <dbReference type="NCBI Taxonomy" id="758"/>
    <lineage>
        <taxon>Bacteria</taxon>
        <taxon>Pseudomonadati</taxon>
        <taxon>Pseudomonadota</taxon>
        <taxon>Gammaproteobacteria</taxon>
        <taxon>Pasteurellales</taxon>
        <taxon>Pasteurellaceae</taxon>
        <taxon>Rodentibacter</taxon>
    </lineage>
</organism>
<dbReference type="FunFam" id="1.10.150.310:FF:000001">
    <property type="entry name" value="RNA-binding transcriptional accessory protein"/>
    <property type="match status" value="1"/>
</dbReference>
<dbReference type="PROSITE" id="PS50126">
    <property type="entry name" value="S1"/>
    <property type="match status" value="1"/>
</dbReference>
<feature type="region of interest" description="Disordered" evidence="1">
    <location>
        <begin position="398"/>
        <end position="429"/>
    </location>
</feature>
<accession>A0A3S4UC95</accession>
<dbReference type="PANTHER" id="PTHR10724:SF10">
    <property type="entry name" value="S1 RNA-BINDING DOMAIN-CONTAINING PROTEIN 1"/>
    <property type="match status" value="1"/>
</dbReference>
<name>A0A3S4UC95_9PAST</name>
<dbReference type="InterPro" id="IPR012340">
    <property type="entry name" value="NA-bd_OB-fold"/>
</dbReference>
<dbReference type="GO" id="GO:0003729">
    <property type="term" value="F:mRNA binding"/>
    <property type="evidence" value="ECO:0007669"/>
    <property type="project" value="UniProtKB-ARBA"/>
</dbReference>
<evidence type="ECO:0000313" key="4">
    <source>
        <dbReference type="Proteomes" id="UP000278733"/>
    </source>
</evidence>
<dbReference type="Gene3D" id="1.10.150.310">
    <property type="entry name" value="Tex RuvX-like domain-like"/>
    <property type="match status" value="1"/>
</dbReference>
<dbReference type="EMBL" id="LR134405">
    <property type="protein sequence ID" value="VEH68650.1"/>
    <property type="molecule type" value="Genomic_DNA"/>
</dbReference>
<evidence type="ECO:0000259" key="2">
    <source>
        <dbReference type="PROSITE" id="PS50126"/>
    </source>
</evidence>
<dbReference type="InterPro" id="IPR032639">
    <property type="entry name" value="Tex_YqgF"/>
</dbReference>
<dbReference type="InterPro" id="IPR023323">
    <property type="entry name" value="Tex-like_dom_sf"/>
</dbReference>
<dbReference type="KEGG" id="rpne:NCTC8284_03889"/>
<dbReference type="CDD" id="cd05685">
    <property type="entry name" value="S1_Tex"/>
    <property type="match status" value="1"/>
</dbReference>
<dbReference type="InterPro" id="IPR010994">
    <property type="entry name" value="RuvA_2-like"/>
</dbReference>
<dbReference type="Gene3D" id="3.30.420.140">
    <property type="entry name" value="YqgF/RNase H-like domain"/>
    <property type="match status" value="1"/>
</dbReference>
<dbReference type="SMART" id="SM00732">
    <property type="entry name" value="YqgFc"/>
    <property type="match status" value="1"/>
</dbReference>
<dbReference type="PANTHER" id="PTHR10724">
    <property type="entry name" value="30S RIBOSOMAL PROTEIN S1"/>
    <property type="match status" value="1"/>
</dbReference>
<feature type="domain" description="S1 motif" evidence="2">
    <location>
        <begin position="321"/>
        <end position="390"/>
    </location>
</feature>
<dbReference type="SMART" id="SM00316">
    <property type="entry name" value="S1"/>
    <property type="match status" value="1"/>
</dbReference>
<dbReference type="SUPFAM" id="SSF53098">
    <property type="entry name" value="Ribonuclease H-like"/>
    <property type="match status" value="1"/>
</dbReference>
<dbReference type="InterPro" id="IPR006641">
    <property type="entry name" value="YqgF/RNaseH-like_dom"/>
</dbReference>
<feature type="compositionally biased region" description="Polar residues" evidence="1">
    <location>
        <begin position="414"/>
        <end position="429"/>
    </location>
</feature>
<dbReference type="InterPro" id="IPR050437">
    <property type="entry name" value="Ribos_protein_bS1-like"/>
</dbReference>
<dbReference type="AlphaFoldDB" id="A0A3S4UC95"/>
<dbReference type="SUPFAM" id="SSF47781">
    <property type="entry name" value="RuvA domain 2-like"/>
    <property type="match status" value="2"/>
</dbReference>
<gene>
    <name evidence="3" type="primary">tex_4</name>
    <name evidence="3" type="ORF">NCTC8284_03889</name>
</gene>
<proteinExistence type="predicted"/>
<dbReference type="GO" id="GO:0005829">
    <property type="term" value="C:cytosol"/>
    <property type="evidence" value="ECO:0007669"/>
    <property type="project" value="TreeGrafter"/>
</dbReference>
<sequence length="442" mass="48221">MGLDPGLRTGVKVAVVDNTGKLLDTATIYPHTGRESEAQITLFGLIRQHNVELIAIGNGTASRETERFAKEVIKEIKENKPQTVVVSEAGASVYSASEFAANEFPNLDVSLRGAVSIARRLQDPLAELVKIEPKAIGVGQYQHDVNQSQLARKLDAVVEDCVNAVGVDLNTASAPLLARVAGMTKTLAQNIVAYRDENGRFDSREQLKKVPRLGPKAFEQCAGFMRIAGGKNPLDASGVHPEAYSLVEKILQATQQSIQELMGSHTVRQLNAAQFTDERFGLPTVQDIFKELEKPGRDPRGEFKTATFIEGVEEITDLKVGMILEGTITNVTNFGAFVDIGVHQDGLVHISSLSDKFVEDPHQVVKTGDIVKVKVLEVDIPRKRIALTMRLDESAVKNTDKSDRTLSAKPKANISRQDNSSRAQSNSAMGNAFADALKNWKR</sequence>
<dbReference type="Proteomes" id="UP000278733">
    <property type="component" value="Chromosome"/>
</dbReference>
<dbReference type="FunFam" id="2.40.50.140:FF:000051">
    <property type="entry name" value="RNA-binding transcriptional accessory protein"/>
    <property type="match status" value="1"/>
</dbReference>
<dbReference type="GO" id="GO:0006412">
    <property type="term" value="P:translation"/>
    <property type="evidence" value="ECO:0007669"/>
    <property type="project" value="TreeGrafter"/>
</dbReference>
<evidence type="ECO:0000256" key="1">
    <source>
        <dbReference type="SAM" id="MobiDB-lite"/>
    </source>
</evidence>
<evidence type="ECO:0000313" key="3">
    <source>
        <dbReference type="EMBL" id="VEH68650.1"/>
    </source>
</evidence>
<dbReference type="InterPro" id="IPR037027">
    <property type="entry name" value="YqgF/RNaseH-like_dom_sf"/>
</dbReference>
<dbReference type="GO" id="GO:0003735">
    <property type="term" value="F:structural constituent of ribosome"/>
    <property type="evidence" value="ECO:0007669"/>
    <property type="project" value="TreeGrafter"/>
</dbReference>
<dbReference type="InterPro" id="IPR012337">
    <property type="entry name" value="RNaseH-like_sf"/>
</dbReference>
<dbReference type="Pfam" id="PF17674">
    <property type="entry name" value="HHH_9"/>
    <property type="match status" value="1"/>
</dbReference>
<dbReference type="Gene3D" id="1.10.3500.10">
    <property type="entry name" value="Tex N-terminal region-like"/>
    <property type="match status" value="1"/>
</dbReference>
<dbReference type="STRING" id="758.GCA_000730685_01698"/>
<reference evidence="3 4" key="1">
    <citation type="submission" date="2018-12" db="EMBL/GenBank/DDBJ databases">
        <authorList>
            <consortium name="Pathogen Informatics"/>
        </authorList>
    </citation>
    <scope>NUCLEOTIDE SEQUENCE [LARGE SCALE GENOMIC DNA]</scope>
    <source>
        <strain evidence="3 4">NCTC8284</strain>
    </source>
</reference>
<dbReference type="InterPro" id="IPR041692">
    <property type="entry name" value="HHH_9"/>
</dbReference>
<protein>
    <submittedName>
        <fullName evidence="3">YhgF like protein</fullName>
    </submittedName>
</protein>